<evidence type="ECO:0000256" key="1">
    <source>
        <dbReference type="ARBA" id="ARBA00006622"/>
    </source>
</evidence>
<evidence type="ECO:0000256" key="5">
    <source>
        <dbReference type="ARBA" id="ARBA00023004"/>
    </source>
</evidence>
<feature type="binding site" evidence="7">
    <location>
        <position position="148"/>
    </location>
    <ligand>
        <name>Fe cation</name>
        <dbReference type="ChEBI" id="CHEBI:24875"/>
        <note>catalytic</note>
    </ligand>
</feature>
<dbReference type="GO" id="GO:0016702">
    <property type="term" value="F:oxidoreductase activity, acting on single donors with incorporation of molecular oxygen, incorporation of two atoms of oxygen"/>
    <property type="evidence" value="ECO:0007669"/>
    <property type="project" value="InterPro"/>
</dbReference>
<evidence type="ECO:0000313" key="9">
    <source>
        <dbReference type="Proteomes" id="UP000191133"/>
    </source>
</evidence>
<dbReference type="PANTHER" id="PTHR12918">
    <property type="entry name" value="CYSTEINE DIOXYGENASE"/>
    <property type="match status" value="1"/>
</dbReference>
<dbReference type="RefSeq" id="WP_080150221.1">
    <property type="nucleotide sequence ID" value="NZ_FWEU01000005.1"/>
</dbReference>
<dbReference type="EMBL" id="FWEU01000005">
    <property type="protein sequence ID" value="SLM25722.1"/>
    <property type="molecule type" value="Genomic_DNA"/>
</dbReference>
<dbReference type="InterPro" id="IPR014710">
    <property type="entry name" value="RmlC-like_jellyroll"/>
</dbReference>
<proteinExistence type="inferred from homology"/>
<reference evidence="9" key="1">
    <citation type="submission" date="2016-10" db="EMBL/GenBank/DDBJ databases">
        <authorList>
            <person name="Varghese N."/>
            <person name="Submissions S."/>
        </authorList>
    </citation>
    <scope>NUCLEOTIDE SEQUENCE [LARGE SCALE GENOMIC DNA]</scope>
    <source>
        <strain evidence="9">92MFCol6.1</strain>
    </source>
</reference>
<evidence type="ECO:0000256" key="7">
    <source>
        <dbReference type="PIRSR" id="PIRSR610300-51"/>
    </source>
</evidence>
<dbReference type="InterPro" id="IPR010300">
    <property type="entry name" value="CDO_1"/>
</dbReference>
<evidence type="ECO:0000256" key="6">
    <source>
        <dbReference type="PIRSR" id="PIRSR610300-50"/>
    </source>
</evidence>
<organism evidence="8 9">
    <name type="scientific">Stenotrophomonas indicatrix</name>
    <dbReference type="NCBI Taxonomy" id="2045451"/>
    <lineage>
        <taxon>Bacteria</taxon>
        <taxon>Pseudomonadati</taxon>
        <taxon>Pseudomonadota</taxon>
        <taxon>Gammaproteobacteria</taxon>
        <taxon>Lysobacterales</taxon>
        <taxon>Lysobacteraceae</taxon>
        <taxon>Stenotrophomonas</taxon>
    </lineage>
</organism>
<dbReference type="SUPFAM" id="SSF51182">
    <property type="entry name" value="RmlC-like cupins"/>
    <property type="match status" value="1"/>
</dbReference>
<dbReference type="Proteomes" id="UP000191133">
    <property type="component" value="Unassembled WGS sequence"/>
</dbReference>
<feature type="binding site" evidence="7">
    <location>
        <position position="94"/>
    </location>
    <ligand>
        <name>Fe cation</name>
        <dbReference type="ChEBI" id="CHEBI:24875"/>
        <note>catalytic</note>
    </ligand>
</feature>
<evidence type="ECO:0000256" key="3">
    <source>
        <dbReference type="ARBA" id="ARBA00022964"/>
    </source>
</evidence>
<evidence type="ECO:0000256" key="4">
    <source>
        <dbReference type="ARBA" id="ARBA00023002"/>
    </source>
</evidence>
<dbReference type="GO" id="GO:0008198">
    <property type="term" value="F:ferrous iron binding"/>
    <property type="evidence" value="ECO:0007669"/>
    <property type="project" value="TreeGrafter"/>
</dbReference>
<evidence type="ECO:0000256" key="2">
    <source>
        <dbReference type="ARBA" id="ARBA00022723"/>
    </source>
</evidence>
<feature type="cross-link" description="3'-(S-cysteinyl)-tyrosine (Cys-Tyr)" evidence="6">
    <location>
        <begin position="99"/>
        <end position="165"/>
    </location>
</feature>
<keyword evidence="5 7" id="KW-0408">Iron</keyword>
<keyword evidence="6" id="KW-0883">Thioether bond</keyword>
<protein>
    <submittedName>
        <fullName evidence="8">Cysteine dioxygenase type I</fullName>
    </submittedName>
</protein>
<dbReference type="Pfam" id="PF05995">
    <property type="entry name" value="CDO_I"/>
    <property type="match status" value="1"/>
</dbReference>
<dbReference type="CDD" id="cd10548">
    <property type="entry name" value="cupin_CDO"/>
    <property type="match status" value="1"/>
</dbReference>
<keyword evidence="3 8" id="KW-0223">Dioxygenase</keyword>
<feature type="binding site" evidence="7">
    <location>
        <position position="92"/>
    </location>
    <ligand>
        <name>Fe cation</name>
        <dbReference type="ChEBI" id="CHEBI:24875"/>
        <note>catalytic</note>
    </ligand>
</feature>
<dbReference type="InterPro" id="IPR011051">
    <property type="entry name" value="RmlC_Cupin_sf"/>
</dbReference>
<dbReference type="AlphaFoldDB" id="A0A1W1H295"/>
<accession>A0A1W1H295</accession>
<comment type="similarity">
    <text evidence="1">Belongs to the cysteine dioxygenase family.</text>
</comment>
<dbReference type="PANTHER" id="PTHR12918:SF1">
    <property type="entry name" value="CYSTEINE DIOXYGENASE TYPE 1"/>
    <property type="match status" value="1"/>
</dbReference>
<sequence>MEAMFTPPPFTGRERLIAGIDAAVCLVDPQAITGALQRVLREAIVDPLIELPPCVRRPVDGHYARRELYRSTTLGYSVIAMCWGPGQGTPLHDHDAMWCVEGVWQGELIVTPYALLEQRGERHRFAAQETLYGHRGSAGSLIPPHEYHTLRNASDEDVAVSVHVYQGVMERSAVFDPLDDGWYQRRVKVMETEAS</sequence>
<keyword evidence="2 7" id="KW-0479">Metal-binding</keyword>
<dbReference type="Gene3D" id="2.60.120.10">
    <property type="entry name" value="Jelly Rolls"/>
    <property type="match status" value="1"/>
</dbReference>
<name>A0A1W1H295_9GAMM</name>
<evidence type="ECO:0000313" key="8">
    <source>
        <dbReference type="EMBL" id="SLM25722.1"/>
    </source>
</evidence>
<keyword evidence="4" id="KW-0560">Oxidoreductase</keyword>
<gene>
    <name evidence="8" type="ORF">SAMN04488690_3475</name>
</gene>